<feature type="chain" id="PRO_5015578365" evidence="5">
    <location>
        <begin position="20"/>
        <end position="185"/>
    </location>
</feature>
<dbReference type="PANTHER" id="PTHR47053">
    <property type="entry name" value="MUREIN DD-ENDOPEPTIDASE MEPH-RELATED"/>
    <property type="match status" value="1"/>
</dbReference>
<evidence type="ECO:0000256" key="1">
    <source>
        <dbReference type="ARBA" id="ARBA00007074"/>
    </source>
</evidence>
<keyword evidence="5" id="KW-0732">Signal</keyword>
<keyword evidence="8" id="KW-1185">Reference proteome</keyword>
<dbReference type="SUPFAM" id="SSF54001">
    <property type="entry name" value="Cysteine proteinases"/>
    <property type="match status" value="1"/>
</dbReference>
<dbReference type="PANTHER" id="PTHR47053:SF1">
    <property type="entry name" value="MUREIN DD-ENDOPEPTIDASE MEPH-RELATED"/>
    <property type="match status" value="1"/>
</dbReference>
<evidence type="ECO:0000313" key="8">
    <source>
        <dbReference type="Proteomes" id="UP000238589"/>
    </source>
</evidence>
<gene>
    <name evidence="7" type="ORF">C6P64_14070</name>
</gene>
<dbReference type="AlphaFoldDB" id="A0A2S9K1X9"/>
<feature type="domain" description="NlpC/P60" evidence="6">
    <location>
        <begin position="49"/>
        <end position="173"/>
    </location>
</feature>
<dbReference type="GO" id="GO:0008234">
    <property type="term" value="F:cysteine-type peptidase activity"/>
    <property type="evidence" value="ECO:0007669"/>
    <property type="project" value="UniProtKB-KW"/>
</dbReference>
<dbReference type="InterPro" id="IPR000064">
    <property type="entry name" value="NLP_P60_dom"/>
</dbReference>
<evidence type="ECO:0000256" key="5">
    <source>
        <dbReference type="SAM" id="SignalP"/>
    </source>
</evidence>
<evidence type="ECO:0000256" key="4">
    <source>
        <dbReference type="ARBA" id="ARBA00022807"/>
    </source>
</evidence>
<keyword evidence="2" id="KW-0645">Protease</keyword>
<proteinExistence type="inferred from homology"/>
<comment type="similarity">
    <text evidence="1">Belongs to the peptidase C40 family.</text>
</comment>
<dbReference type="EMBL" id="PVLQ01000064">
    <property type="protein sequence ID" value="PRD64468.1"/>
    <property type="molecule type" value="Genomic_DNA"/>
</dbReference>
<evidence type="ECO:0000259" key="6">
    <source>
        <dbReference type="PROSITE" id="PS51935"/>
    </source>
</evidence>
<reference evidence="7 8" key="1">
    <citation type="submission" date="2018-03" db="EMBL/GenBank/DDBJ databases">
        <title>Comparative genomics illustrates the genes involved in a hyperalkaliphilic mechanisms of Serpentinomonas isolated from highly-alkaline calcium-rich serpentinized springs.</title>
        <authorList>
            <person name="Suzuki S."/>
            <person name="Ishii S."/>
            <person name="Walworth N."/>
            <person name="Bird L."/>
            <person name="Kuenen J.G."/>
            <person name="Nealson K.H."/>
        </authorList>
    </citation>
    <scope>NUCLEOTIDE SEQUENCE [LARGE SCALE GENOMIC DNA]</scope>
    <source>
        <strain evidence="7 8">P1</strain>
    </source>
</reference>
<keyword evidence="3 7" id="KW-0378">Hydrolase</keyword>
<dbReference type="RefSeq" id="WP_105749187.1">
    <property type="nucleotide sequence ID" value="NZ_PVLQ01000064.1"/>
</dbReference>
<keyword evidence="4" id="KW-0788">Thiol protease</keyword>
<organism evidence="7 8">
    <name type="scientific">Malikia granosa</name>
    <dbReference type="NCBI Taxonomy" id="263067"/>
    <lineage>
        <taxon>Bacteria</taxon>
        <taxon>Pseudomonadati</taxon>
        <taxon>Pseudomonadota</taxon>
        <taxon>Betaproteobacteria</taxon>
        <taxon>Burkholderiales</taxon>
        <taxon>Comamonadaceae</taxon>
        <taxon>Malikia</taxon>
    </lineage>
</organism>
<accession>A0A2S9K1X9</accession>
<dbReference type="Gene3D" id="3.90.1720.10">
    <property type="entry name" value="endopeptidase domain like (from Nostoc punctiforme)"/>
    <property type="match status" value="1"/>
</dbReference>
<sequence length="185" mass="19980">MRSLIIAIALASVCGFAAAEPASQADPVGELVASKGLISRLEGVRQNMSSVASELVVNAMGFLGVRYKYGGNDLEDGVDCSGFVRAIYEQTLGMVLPRRAAEQARATQTISQDELKPGDLVFFNTMRSAFSHVGIYIGDNKFIHAPRSGAQVRVEDMRQSYWVKRFNGARRVEAGAGSIPLPSPR</sequence>
<protein>
    <submittedName>
        <fullName evidence="7">Glycoside hydrolase</fullName>
    </submittedName>
</protein>
<evidence type="ECO:0000313" key="7">
    <source>
        <dbReference type="EMBL" id="PRD64468.1"/>
    </source>
</evidence>
<dbReference type="PROSITE" id="PS51935">
    <property type="entry name" value="NLPC_P60"/>
    <property type="match status" value="1"/>
</dbReference>
<dbReference type="Proteomes" id="UP000238589">
    <property type="component" value="Unassembled WGS sequence"/>
</dbReference>
<comment type="caution">
    <text evidence="7">The sequence shown here is derived from an EMBL/GenBank/DDBJ whole genome shotgun (WGS) entry which is preliminary data.</text>
</comment>
<feature type="signal peptide" evidence="5">
    <location>
        <begin position="1"/>
        <end position="19"/>
    </location>
</feature>
<dbReference type="InterPro" id="IPR051202">
    <property type="entry name" value="Peptidase_C40"/>
</dbReference>
<dbReference type="Pfam" id="PF00877">
    <property type="entry name" value="NLPC_P60"/>
    <property type="match status" value="1"/>
</dbReference>
<evidence type="ECO:0000256" key="2">
    <source>
        <dbReference type="ARBA" id="ARBA00022670"/>
    </source>
</evidence>
<dbReference type="OrthoDB" id="9807055at2"/>
<evidence type="ECO:0000256" key="3">
    <source>
        <dbReference type="ARBA" id="ARBA00022801"/>
    </source>
</evidence>
<name>A0A2S9K1X9_9BURK</name>
<dbReference type="GO" id="GO:0006508">
    <property type="term" value="P:proteolysis"/>
    <property type="evidence" value="ECO:0007669"/>
    <property type="project" value="UniProtKB-KW"/>
</dbReference>
<dbReference type="InterPro" id="IPR038765">
    <property type="entry name" value="Papain-like_cys_pep_sf"/>
</dbReference>